<keyword evidence="2" id="KW-1185">Reference proteome</keyword>
<dbReference type="InterPro" id="IPR024541">
    <property type="entry name" value="DUF3881"/>
</dbReference>
<accession>A0AAW3JN18</accession>
<evidence type="ECO:0000313" key="2">
    <source>
        <dbReference type="Proteomes" id="UP000050833"/>
    </source>
</evidence>
<protein>
    <recommendedName>
        <fullName evidence="3">DUF3881 family protein</fullName>
    </recommendedName>
</protein>
<evidence type="ECO:0000313" key="1">
    <source>
        <dbReference type="EMBL" id="KQC84353.1"/>
    </source>
</evidence>
<reference evidence="1 2" key="1">
    <citation type="submission" date="2015-10" db="EMBL/GenBank/DDBJ databases">
        <title>Butyribacter intestini gen. nov., sp. nov., a butyric acid-producing bacterium of the family Lachnospiraceae isolated from the human faeces.</title>
        <authorList>
            <person name="Zou Y."/>
            <person name="Xue W."/>
            <person name="Luo G."/>
            <person name="Lv M."/>
        </authorList>
    </citation>
    <scope>NUCLEOTIDE SEQUENCE [LARGE SCALE GENOMIC DNA]</scope>
    <source>
        <strain evidence="1 2">TF01-11</strain>
    </source>
</reference>
<comment type="caution">
    <text evidence="1">The sequence shown here is derived from an EMBL/GenBank/DDBJ whole genome shotgun (WGS) entry which is preliminary data.</text>
</comment>
<name>A0AAW3JN18_9FIRM</name>
<dbReference type="AlphaFoldDB" id="A0AAW3JN18"/>
<evidence type="ECO:0008006" key="3">
    <source>
        <dbReference type="Google" id="ProtNLM"/>
    </source>
</evidence>
<dbReference type="EMBL" id="LLKB01000006">
    <property type="protein sequence ID" value="KQC84353.1"/>
    <property type="molecule type" value="Genomic_DNA"/>
</dbReference>
<gene>
    <name evidence="1" type="ORF">APZ18_13690</name>
</gene>
<organism evidence="1 2">
    <name type="scientific">Butyribacter intestini</name>
    <dbReference type="NCBI Taxonomy" id="1703332"/>
    <lineage>
        <taxon>Bacteria</taxon>
        <taxon>Bacillati</taxon>
        <taxon>Bacillota</taxon>
        <taxon>Clostridia</taxon>
        <taxon>Lachnospirales</taxon>
        <taxon>Lachnospiraceae</taxon>
        <taxon>Butyribacter</taxon>
    </lineage>
</organism>
<dbReference type="RefSeq" id="WP_055945945.1">
    <property type="nucleotide sequence ID" value="NZ_LLKB01000006.1"/>
</dbReference>
<sequence length="296" mass="33850">MHRFLRAVGFSNITTKQDMDKLLGITMDKPSVSKQILSKDGRKITELSREFAHNTGLTVRGEYDKLGFFHVDHYFPYCYSSLITMRTEVTINRRVDTSAFTGMCDDIRMAVSVIFYLQNSVDYIKLNFTDNTPHRANLALSGLSLTGRILLGIEKTDDSIERLRHETRMKRQLIIQAKNGDQDAIDNLTLDEIDLSGQLMKRIMTEDLYSIVDSTFIPYGSESDNYMIIGTILNWSLTTNPYTNEDVFQLLINCNDVVMNISINRKDLEGEPMIGRRFKGVIWMQGHADFISTSLV</sequence>
<proteinExistence type="predicted"/>
<dbReference type="Proteomes" id="UP000050833">
    <property type="component" value="Unassembled WGS sequence"/>
</dbReference>
<dbReference type="Pfam" id="PF12997">
    <property type="entry name" value="DUF3881"/>
    <property type="match status" value="1"/>
</dbReference>